<evidence type="ECO:0000259" key="1">
    <source>
        <dbReference type="Pfam" id="PF23635"/>
    </source>
</evidence>
<evidence type="ECO:0000313" key="2">
    <source>
        <dbReference type="EMBL" id="KAG2624603.1"/>
    </source>
</evidence>
<dbReference type="InterPro" id="IPR036047">
    <property type="entry name" value="F-box-like_dom_sf"/>
</dbReference>
<organism evidence="2 3">
    <name type="scientific">Panicum virgatum</name>
    <name type="common">Blackwell switchgrass</name>
    <dbReference type="NCBI Taxonomy" id="38727"/>
    <lineage>
        <taxon>Eukaryota</taxon>
        <taxon>Viridiplantae</taxon>
        <taxon>Streptophyta</taxon>
        <taxon>Embryophyta</taxon>
        <taxon>Tracheophyta</taxon>
        <taxon>Spermatophyta</taxon>
        <taxon>Magnoliopsida</taxon>
        <taxon>Liliopsida</taxon>
        <taxon>Poales</taxon>
        <taxon>Poaceae</taxon>
        <taxon>PACMAD clade</taxon>
        <taxon>Panicoideae</taxon>
        <taxon>Panicodae</taxon>
        <taxon>Paniceae</taxon>
        <taxon>Panicinae</taxon>
        <taxon>Panicum</taxon>
        <taxon>Panicum sect. Hiantes</taxon>
    </lineage>
</organism>
<dbReference type="AlphaFoldDB" id="A0A8T0UV17"/>
<reference evidence="2" key="1">
    <citation type="submission" date="2020-05" db="EMBL/GenBank/DDBJ databases">
        <title>WGS assembly of Panicum virgatum.</title>
        <authorList>
            <person name="Lovell J.T."/>
            <person name="Jenkins J."/>
            <person name="Shu S."/>
            <person name="Juenger T.E."/>
            <person name="Schmutz J."/>
        </authorList>
    </citation>
    <scope>NUCLEOTIDE SEQUENCE</scope>
    <source>
        <strain evidence="2">AP13</strain>
    </source>
</reference>
<dbReference type="EMBL" id="CM029041">
    <property type="protein sequence ID" value="KAG2624604.1"/>
    <property type="molecule type" value="Genomic_DNA"/>
</dbReference>
<name>A0A8T0UV17_PANVG</name>
<dbReference type="SUPFAM" id="SSF81383">
    <property type="entry name" value="F-box domain"/>
    <property type="match status" value="1"/>
</dbReference>
<evidence type="ECO:0000313" key="3">
    <source>
        <dbReference type="Proteomes" id="UP000823388"/>
    </source>
</evidence>
<gene>
    <name evidence="2" type="ORF">PVAP13_3KG145300</name>
</gene>
<protein>
    <recommendedName>
        <fullName evidence="1">F-box protein AT5G49610-like beta-propeller domain-containing protein</fullName>
    </recommendedName>
</protein>
<comment type="caution">
    <text evidence="2">The sequence shown here is derived from an EMBL/GenBank/DDBJ whole genome shotgun (WGS) entry which is preliminary data.</text>
</comment>
<sequence length="397" mass="43387">MAPAAPVVAALGDDLLREVFVRLPTPADLLRAAAACKPFLRAARSAPFLRRFRRRHPSSCPRLLGCILLFPDHRGGKLHLLPISPPSSSSSSAALAANGCGGDFALSFLPGGGWWGRGPATWEQLDCRNGLLLLKNLGSQELAVADPISRRCVSLPAPPAGRAVGYGLFADHGDSSEFRVVCLSRDTATSELRGLFVSSGELTWADVSGVQCQTDLAAGSRARAMQANRSLYWRLDGGERMVAFSTASMEFSVLDLPPDLRELSFDAVDKGEEEDVNVLHLITMRGFRIEVWAGTVDDDGVIAWRRVEKSVRFHKVLTEMINPSVDLYQHELDVIGVAAGVVFLRQWNHLFSIDLETMRLKMLTNKDCAGALIYPYTISWPPSFLNQQDKAPDETGN</sequence>
<dbReference type="InterPro" id="IPR056594">
    <property type="entry name" value="AT5G49610-like_b-prop"/>
</dbReference>
<dbReference type="Pfam" id="PF23635">
    <property type="entry name" value="Beta-prop_AT5G49610-like"/>
    <property type="match status" value="1"/>
</dbReference>
<dbReference type="EMBL" id="CM029041">
    <property type="protein sequence ID" value="KAG2624603.1"/>
    <property type="molecule type" value="Genomic_DNA"/>
</dbReference>
<accession>A0A8T0UV17</accession>
<proteinExistence type="predicted"/>
<keyword evidence="3" id="KW-1185">Reference proteome</keyword>
<dbReference type="OrthoDB" id="619734at2759"/>
<dbReference type="Proteomes" id="UP000823388">
    <property type="component" value="Chromosome 3K"/>
</dbReference>
<dbReference type="PANTHER" id="PTHR33207">
    <property type="entry name" value="F-BOX DOMAIN CONTAINING PROTEIN-RELATED"/>
    <property type="match status" value="1"/>
</dbReference>
<feature type="domain" description="F-box protein AT5G49610-like beta-propeller" evidence="1">
    <location>
        <begin position="125"/>
        <end position="384"/>
    </location>
</feature>